<dbReference type="EMBL" id="CM042890">
    <property type="protein sequence ID" value="KAI4310603.1"/>
    <property type="molecule type" value="Genomic_DNA"/>
</dbReference>
<gene>
    <name evidence="1" type="ORF">MLD38_035569</name>
</gene>
<evidence type="ECO:0000313" key="2">
    <source>
        <dbReference type="Proteomes" id="UP001057402"/>
    </source>
</evidence>
<reference evidence="2" key="1">
    <citation type="journal article" date="2023" name="Front. Plant Sci.">
        <title>Chromosomal-level genome assembly of Melastoma candidum provides insights into trichome evolution.</title>
        <authorList>
            <person name="Zhong Y."/>
            <person name="Wu W."/>
            <person name="Sun C."/>
            <person name="Zou P."/>
            <person name="Liu Y."/>
            <person name="Dai S."/>
            <person name="Zhou R."/>
        </authorList>
    </citation>
    <scope>NUCLEOTIDE SEQUENCE [LARGE SCALE GENOMIC DNA]</scope>
</reference>
<sequence length="116" mass="12517">MAVAIVYAPWAESVGTEATTAICLRAWEEQMKVYGLDSLCVESHRAIVKIEVTRLWAVGNHRRSVFVVGVVGGTVRCYIGIVARRWGMGGGVGHHEAGLIVAAFAHPLFLCAGMHL</sequence>
<dbReference type="Proteomes" id="UP001057402">
    <property type="component" value="Chromosome 11"/>
</dbReference>
<keyword evidence="2" id="KW-1185">Reference proteome</keyword>
<organism evidence="1 2">
    <name type="scientific">Melastoma candidum</name>
    <dbReference type="NCBI Taxonomy" id="119954"/>
    <lineage>
        <taxon>Eukaryota</taxon>
        <taxon>Viridiplantae</taxon>
        <taxon>Streptophyta</taxon>
        <taxon>Embryophyta</taxon>
        <taxon>Tracheophyta</taxon>
        <taxon>Spermatophyta</taxon>
        <taxon>Magnoliopsida</taxon>
        <taxon>eudicotyledons</taxon>
        <taxon>Gunneridae</taxon>
        <taxon>Pentapetalae</taxon>
        <taxon>rosids</taxon>
        <taxon>malvids</taxon>
        <taxon>Myrtales</taxon>
        <taxon>Melastomataceae</taxon>
        <taxon>Melastomatoideae</taxon>
        <taxon>Melastomateae</taxon>
        <taxon>Melastoma</taxon>
    </lineage>
</organism>
<accession>A0ACB9LHB0</accession>
<name>A0ACB9LHB0_9MYRT</name>
<protein>
    <submittedName>
        <fullName evidence="1">Uncharacterized protein</fullName>
    </submittedName>
</protein>
<evidence type="ECO:0000313" key="1">
    <source>
        <dbReference type="EMBL" id="KAI4310603.1"/>
    </source>
</evidence>
<comment type="caution">
    <text evidence="1">The sequence shown here is derived from an EMBL/GenBank/DDBJ whole genome shotgun (WGS) entry which is preliminary data.</text>
</comment>
<proteinExistence type="predicted"/>